<feature type="region of interest" description="Disordered" evidence="1">
    <location>
        <begin position="105"/>
        <end position="126"/>
    </location>
</feature>
<evidence type="ECO:0000256" key="2">
    <source>
        <dbReference type="SAM" id="Phobius"/>
    </source>
</evidence>
<dbReference type="Proteomes" id="UP000178912">
    <property type="component" value="Unassembled WGS sequence"/>
</dbReference>
<organism evidence="3 4">
    <name type="scientific">Rhynchosporium agropyri</name>
    <dbReference type="NCBI Taxonomy" id="914238"/>
    <lineage>
        <taxon>Eukaryota</taxon>
        <taxon>Fungi</taxon>
        <taxon>Dikarya</taxon>
        <taxon>Ascomycota</taxon>
        <taxon>Pezizomycotina</taxon>
        <taxon>Leotiomycetes</taxon>
        <taxon>Helotiales</taxon>
        <taxon>Ploettnerulaceae</taxon>
        <taxon>Rhynchosporium</taxon>
    </lineage>
</organism>
<gene>
    <name evidence="3" type="ORF">RAG0_05274</name>
</gene>
<dbReference type="AlphaFoldDB" id="A0A1E1KFZ5"/>
<evidence type="ECO:0000313" key="3">
    <source>
        <dbReference type="EMBL" id="CZS95694.1"/>
    </source>
</evidence>
<sequence length="126" mass="13566">MNNKLLKLYDYYTDLPLNYVFLKLLIYRVYIQSAAIPPKSAFKISIKAPKGPKITLKINTKSTATKSTKPTIDSVAAIVLAIVLATVLVLVLVPAIVLALAIASQSTPPPPPESIILSSSPPQIII</sequence>
<name>A0A1E1KFZ5_9HELO</name>
<keyword evidence="4" id="KW-1185">Reference proteome</keyword>
<dbReference type="EMBL" id="FJUX01000023">
    <property type="protein sequence ID" value="CZS95694.1"/>
    <property type="molecule type" value="Genomic_DNA"/>
</dbReference>
<reference evidence="4" key="1">
    <citation type="submission" date="2016-03" db="EMBL/GenBank/DDBJ databases">
        <authorList>
            <person name="Guldener U."/>
        </authorList>
    </citation>
    <scope>NUCLEOTIDE SEQUENCE [LARGE SCALE GENOMIC DNA]</scope>
    <source>
        <strain evidence="4">04CH-RAC-A.6.1</strain>
    </source>
</reference>
<keyword evidence="2" id="KW-1133">Transmembrane helix</keyword>
<proteinExistence type="predicted"/>
<feature type="compositionally biased region" description="Low complexity" evidence="1">
    <location>
        <begin position="114"/>
        <end position="126"/>
    </location>
</feature>
<protein>
    <submittedName>
        <fullName evidence="3">Uncharacterized protein</fullName>
    </submittedName>
</protein>
<keyword evidence="2" id="KW-0812">Transmembrane</keyword>
<evidence type="ECO:0000313" key="4">
    <source>
        <dbReference type="Proteomes" id="UP000178912"/>
    </source>
</evidence>
<evidence type="ECO:0000256" key="1">
    <source>
        <dbReference type="SAM" id="MobiDB-lite"/>
    </source>
</evidence>
<keyword evidence="2" id="KW-0472">Membrane</keyword>
<accession>A0A1E1KFZ5</accession>
<feature type="transmembrane region" description="Helical" evidence="2">
    <location>
        <begin position="75"/>
        <end position="103"/>
    </location>
</feature>